<name>A0A846WNV2_9ACTN</name>
<reference evidence="1 2" key="1">
    <citation type="submission" date="2020-04" db="EMBL/GenBank/DDBJ databases">
        <title>MicrobeNet Type strains.</title>
        <authorList>
            <person name="Nicholson A.C."/>
        </authorList>
    </citation>
    <scope>NUCLEOTIDE SEQUENCE [LARGE SCALE GENOMIC DNA]</scope>
    <source>
        <strain evidence="1 2">ATCC BAA-14</strain>
    </source>
</reference>
<accession>A0A846WNV2</accession>
<dbReference type="AlphaFoldDB" id="A0A846WNV2"/>
<gene>
    <name evidence="1" type="ORF">HGA05_17115</name>
</gene>
<dbReference type="InterPro" id="IPR029069">
    <property type="entry name" value="HotDog_dom_sf"/>
</dbReference>
<organism evidence="1 2">
    <name type="scientific">Gordonia polyisoprenivorans</name>
    <dbReference type="NCBI Taxonomy" id="84595"/>
    <lineage>
        <taxon>Bacteria</taxon>
        <taxon>Bacillati</taxon>
        <taxon>Actinomycetota</taxon>
        <taxon>Actinomycetes</taxon>
        <taxon>Mycobacteriales</taxon>
        <taxon>Gordoniaceae</taxon>
        <taxon>Gordonia</taxon>
    </lineage>
</organism>
<dbReference type="Gene3D" id="3.10.129.10">
    <property type="entry name" value="Hotdog Thioesterase"/>
    <property type="match status" value="1"/>
</dbReference>
<dbReference type="EMBL" id="JAAXPC010000009">
    <property type="protein sequence ID" value="NKY03292.1"/>
    <property type="molecule type" value="Genomic_DNA"/>
</dbReference>
<dbReference type="RefSeq" id="WP_006368366.1">
    <property type="nucleotide sequence ID" value="NZ_CP085887.1"/>
</dbReference>
<dbReference type="SUPFAM" id="SSF54637">
    <property type="entry name" value="Thioesterase/thiol ester dehydrase-isomerase"/>
    <property type="match status" value="1"/>
</dbReference>
<dbReference type="Pfam" id="PF14539">
    <property type="entry name" value="DUF4442"/>
    <property type="match status" value="1"/>
</dbReference>
<comment type="caution">
    <text evidence="1">The sequence shown here is derived from an EMBL/GenBank/DDBJ whole genome shotgun (WGS) entry which is preliminary data.</text>
</comment>
<evidence type="ECO:0000313" key="2">
    <source>
        <dbReference type="Proteomes" id="UP000563898"/>
    </source>
</evidence>
<protein>
    <submittedName>
        <fullName evidence="1">DUF4442 domain-containing protein</fullName>
    </submittedName>
</protein>
<dbReference type="GeneID" id="90160808"/>
<proteinExistence type="predicted"/>
<evidence type="ECO:0000313" key="1">
    <source>
        <dbReference type="EMBL" id="NKY03292.1"/>
    </source>
</evidence>
<dbReference type="Proteomes" id="UP000563898">
    <property type="component" value="Unassembled WGS sequence"/>
</dbReference>
<dbReference type="InterPro" id="IPR027961">
    <property type="entry name" value="DUF4442"/>
</dbReference>
<sequence>MSFFGKAYEPFVPFGGSDPDFAKLREVANGLAPHTEHNDIRIIDLDAERAVAQIPDVTHLHNHVGTVHAAALYLGAEFCAAAAFVGTAAAHLERVEWMVVRDCRAVYTRPATGTITATAAVDLRAVRELAARGEPGRLDVDAKAVLRDPGGAVVGKVYFDYVCQIS</sequence>